<sequence length="105" mass="11976">MKCPTDGATLTMSERAGVEIDYCPECRGVWLDRGELDKILDRAAAESAPAAVVAPPITPAAPQAPYREEYRDNRRDGYRDDRYRDSSYGKPYRKKKESWLSEIFD</sequence>
<reference evidence="3 4" key="1">
    <citation type="journal article" date="2019" name="Int. J. Syst. Evol. Microbiol.">
        <title>The Global Catalogue of Microorganisms (GCM) 10K type strain sequencing project: providing services to taxonomists for standard genome sequencing and annotation.</title>
        <authorList>
            <consortium name="The Broad Institute Genomics Platform"/>
            <consortium name="The Broad Institute Genome Sequencing Center for Infectious Disease"/>
            <person name="Wu L."/>
            <person name="Ma J."/>
        </authorList>
    </citation>
    <scope>NUCLEOTIDE SEQUENCE [LARGE SCALE GENOMIC DNA]</scope>
    <source>
        <strain evidence="3 4">JCM 13518</strain>
    </source>
</reference>
<dbReference type="RefSeq" id="WP_344203807.1">
    <property type="nucleotide sequence ID" value="NZ_BAAAME010000010.1"/>
</dbReference>
<feature type="domain" description="Transcription factor zinc-finger" evidence="2">
    <location>
        <begin position="2"/>
        <end position="42"/>
    </location>
</feature>
<organism evidence="3 4">
    <name type="scientific">Aeromicrobium alkaliterrae</name>
    <dbReference type="NCBI Taxonomy" id="302168"/>
    <lineage>
        <taxon>Bacteria</taxon>
        <taxon>Bacillati</taxon>
        <taxon>Actinomycetota</taxon>
        <taxon>Actinomycetes</taxon>
        <taxon>Propionibacteriales</taxon>
        <taxon>Nocardioidaceae</taxon>
        <taxon>Aeromicrobium</taxon>
    </lineage>
</organism>
<dbReference type="Proteomes" id="UP001501057">
    <property type="component" value="Unassembled WGS sequence"/>
</dbReference>
<gene>
    <name evidence="3" type="ORF">GCM10009710_33910</name>
</gene>
<proteinExistence type="predicted"/>
<evidence type="ECO:0000313" key="4">
    <source>
        <dbReference type="Proteomes" id="UP001501057"/>
    </source>
</evidence>
<feature type="compositionally biased region" description="Basic and acidic residues" evidence="1">
    <location>
        <begin position="66"/>
        <end position="87"/>
    </location>
</feature>
<dbReference type="InterPro" id="IPR027392">
    <property type="entry name" value="TF_Znf"/>
</dbReference>
<evidence type="ECO:0000256" key="1">
    <source>
        <dbReference type="SAM" id="MobiDB-lite"/>
    </source>
</evidence>
<comment type="caution">
    <text evidence="3">The sequence shown here is derived from an EMBL/GenBank/DDBJ whole genome shotgun (WGS) entry which is preliminary data.</text>
</comment>
<accession>A0ABN2K9Y0</accession>
<feature type="region of interest" description="Disordered" evidence="1">
    <location>
        <begin position="56"/>
        <end position="105"/>
    </location>
</feature>
<dbReference type="Pfam" id="PF13453">
    <property type="entry name" value="Zn_ribbon_TFIIB"/>
    <property type="match status" value="1"/>
</dbReference>
<dbReference type="EMBL" id="BAAAME010000010">
    <property type="protein sequence ID" value="GAA1751478.1"/>
    <property type="molecule type" value="Genomic_DNA"/>
</dbReference>
<evidence type="ECO:0000259" key="2">
    <source>
        <dbReference type="Pfam" id="PF13453"/>
    </source>
</evidence>
<keyword evidence="4" id="KW-1185">Reference proteome</keyword>
<evidence type="ECO:0000313" key="3">
    <source>
        <dbReference type="EMBL" id="GAA1751478.1"/>
    </source>
</evidence>
<feature type="compositionally biased region" description="Low complexity" evidence="1">
    <location>
        <begin position="56"/>
        <end position="65"/>
    </location>
</feature>
<protein>
    <submittedName>
        <fullName evidence="3">Zf-TFIIB domain-containing protein</fullName>
    </submittedName>
</protein>
<name>A0ABN2K9Y0_9ACTN</name>